<dbReference type="PANTHER" id="PTHR21879:SF4">
    <property type="entry name" value="OSIRIS 17, ISOFORM C"/>
    <property type="match status" value="1"/>
</dbReference>
<gene>
    <name evidence="4" type="ORF">PYX00_004890</name>
</gene>
<dbReference type="InterPro" id="IPR012464">
    <property type="entry name" value="DUF1676"/>
</dbReference>
<evidence type="ECO:0000256" key="2">
    <source>
        <dbReference type="SAM" id="Phobius"/>
    </source>
</evidence>
<reference evidence="4" key="1">
    <citation type="journal article" date="2024" name="Gigascience">
        <title>Chromosome-level genome of the poultry shaft louse Menopon gallinae provides insight into the host-switching and adaptive evolution of parasitic lice.</title>
        <authorList>
            <person name="Xu Y."/>
            <person name="Ma L."/>
            <person name="Liu S."/>
            <person name="Liang Y."/>
            <person name="Liu Q."/>
            <person name="He Z."/>
            <person name="Tian L."/>
            <person name="Duan Y."/>
            <person name="Cai W."/>
            <person name="Li H."/>
            <person name="Song F."/>
        </authorList>
    </citation>
    <scope>NUCLEOTIDE SEQUENCE</scope>
    <source>
        <strain evidence="4">Cailab_2023a</strain>
    </source>
</reference>
<dbReference type="EMBL" id="JARGDH010000002">
    <property type="protein sequence ID" value="KAL0277682.1"/>
    <property type="molecule type" value="Genomic_DNA"/>
</dbReference>
<dbReference type="AlphaFoldDB" id="A0AAW2I6E3"/>
<feature type="signal peptide" evidence="3">
    <location>
        <begin position="1"/>
        <end position="26"/>
    </location>
</feature>
<name>A0AAW2I6E3_9NEOP</name>
<evidence type="ECO:0000256" key="3">
    <source>
        <dbReference type="SAM" id="SignalP"/>
    </source>
</evidence>
<keyword evidence="2" id="KW-0472">Membrane</keyword>
<accession>A0AAW2I6E3</accession>
<dbReference type="Pfam" id="PF07898">
    <property type="entry name" value="DUF1676"/>
    <property type="match status" value="1"/>
</dbReference>
<dbReference type="GO" id="GO:0016020">
    <property type="term" value="C:membrane"/>
    <property type="evidence" value="ECO:0007669"/>
    <property type="project" value="TreeGrafter"/>
</dbReference>
<evidence type="ECO:0000256" key="1">
    <source>
        <dbReference type="SAM" id="MobiDB-lite"/>
    </source>
</evidence>
<proteinExistence type="predicted"/>
<comment type="caution">
    <text evidence="4">The sequence shown here is derived from an EMBL/GenBank/DDBJ whole genome shotgun (WGS) entry which is preliminary data.</text>
</comment>
<organism evidence="4">
    <name type="scientific">Menopon gallinae</name>
    <name type="common">poultry shaft louse</name>
    <dbReference type="NCBI Taxonomy" id="328185"/>
    <lineage>
        <taxon>Eukaryota</taxon>
        <taxon>Metazoa</taxon>
        <taxon>Ecdysozoa</taxon>
        <taxon>Arthropoda</taxon>
        <taxon>Hexapoda</taxon>
        <taxon>Insecta</taxon>
        <taxon>Pterygota</taxon>
        <taxon>Neoptera</taxon>
        <taxon>Paraneoptera</taxon>
        <taxon>Psocodea</taxon>
        <taxon>Troctomorpha</taxon>
        <taxon>Phthiraptera</taxon>
        <taxon>Amblycera</taxon>
        <taxon>Menoponidae</taxon>
        <taxon>Menopon</taxon>
    </lineage>
</organism>
<feature type="chain" id="PRO_5043800203" evidence="3">
    <location>
        <begin position="27"/>
        <end position="624"/>
    </location>
</feature>
<dbReference type="Pfam" id="PF07841">
    <property type="entry name" value="DM4_12"/>
    <property type="match status" value="1"/>
</dbReference>
<evidence type="ECO:0000313" key="4">
    <source>
        <dbReference type="EMBL" id="KAL0277682.1"/>
    </source>
</evidence>
<dbReference type="InterPro" id="IPR006631">
    <property type="entry name" value="DM4_12"/>
</dbReference>
<feature type="transmembrane region" description="Helical" evidence="2">
    <location>
        <begin position="286"/>
        <end position="308"/>
    </location>
</feature>
<feature type="region of interest" description="Disordered" evidence="1">
    <location>
        <begin position="398"/>
        <end position="427"/>
    </location>
</feature>
<feature type="compositionally biased region" description="Polar residues" evidence="1">
    <location>
        <begin position="161"/>
        <end position="172"/>
    </location>
</feature>
<dbReference type="PANTHER" id="PTHR21879">
    <property type="entry name" value="FI03362P-RELATED-RELATED"/>
    <property type="match status" value="1"/>
</dbReference>
<keyword evidence="3" id="KW-0732">Signal</keyword>
<keyword evidence="2" id="KW-0812">Transmembrane</keyword>
<feature type="region of interest" description="Disordered" evidence="1">
    <location>
        <begin position="149"/>
        <end position="197"/>
    </location>
</feature>
<keyword evidence="2" id="KW-1133">Transmembrane helix</keyword>
<feature type="compositionally biased region" description="Pro residues" evidence="1">
    <location>
        <begin position="398"/>
        <end position="410"/>
    </location>
</feature>
<sequence length="624" mass="71531">MEWITQSLRRAALIVLLLVLVQRSSAKDDFDEEIYSVIDSYRDGSLWTRARHARSVDVQETPRNESFSDNSLWNDLWYRCKKKPSFSCIKSGVFKYLDKNLDGPDDLEVTDHLFFRKNKNKYDDYCENSEDERQRCLRYNQEKLKILNSEDKENEIAPSDETPTVESVVTAGTNSSNSTAEETTEEDVTEGAADGRSVDSLSDLSDILYDKGTQFLMTHDMEFQLPQTFFGGGSIKIEPKSFELGDDDEGEEGTVVKIVFKPPPPPQQVIRGRVLHHLKKLFKKKLMHSFMALMLIIKMIKVKVMFLLPMIIGQSTAKKLLLKTLLFLIPGLAHLFKLCHYYHMEHAKYHHHHHKIKHHHHTVKVPVPVPVPVHHHHHPQEDDFEGYPSNDYPHYPPAPYPPAPYPPHPPHQIDHDYDYQGSGTSHGNVYGQYPDNEAALASWGLGTHNYKDAGVLDAKDQPAYSGYNDPASYYKKSPYGINAVNSYGESVYYQNNDIANTIPAQKQFYGSKLQLLSQKPGLQQGPDPFYSPIIQKIDEIFIQMGYNDEGCRERLVCSMYKNPHRFSPHSNLLSNELSRDTLQKPIANNEDVLRFYRYVQAARDGQEQKDCLHLYTACHVNTEG</sequence>
<protein>
    <submittedName>
        <fullName evidence="4">Uncharacterized protein</fullName>
    </submittedName>
</protein>
<feature type="region of interest" description="Disordered" evidence="1">
    <location>
        <begin position="369"/>
        <end position="388"/>
    </location>
</feature>